<organism evidence="2 3">
    <name type="scientific">Maribacter aquimaris</name>
    <dbReference type="NCBI Taxonomy" id="2737171"/>
    <lineage>
        <taxon>Bacteria</taxon>
        <taxon>Pseudomonadati</taxon>
        <taxon>Bacteroidota</taxon>
        <taxon>Flavobacteriia</taxon>
        <taxon>Flavobacteriales</taxon>
        <taxon>Flavobacteriaceae</taxon>
        <taxon>Maribacter</taxon>
    </lineage>
</organism>
<accession>A0ABR7V3R9</accession>
<evidence type="ECO:0000313" key="2">
    <source>
        <dbReference type="EMBL" id="MBD0777798.1"/>
    </source>
</evidence>
<dbReference type="InterPro" id="IPR052043">
    <property type="entry name" value="PolySaccharide_Degr_Enz"/>
</dbReference>
<dbReference type="GO" id="GO:0016787">
    <property type="term" value="F:hydrolase activity"/>
    <property type="evidence" value="ECO:0007669"/>
    <property type="project" value="UniProtKB-KW"/>
</dbReference>
<dbReference type="InterPro" id="IPR010905">
    <property type="entry name" value="Glyco_hydro_88"/>
</dbReference>
<protein>
    <submittedName>
        <fullName evidence="2">Glycoside hydrolase family 88 protein</fullName>
    </submittedName>
</protein>
<dbReference type="InterPro" id="IPR008928">
    <property type="entry name" value="6-hairpin_glycosidase_sf"/>
</dbReference>
<dbReference type="Proteomes" id="UP001166021">
    <property type="component" value="Unassembled WGS sequence"/>
</dbReference>
<dbReference type="Pfam" id="PF07470">
    <property type="entry name" value="Glyco_hydro_88"/>
    <property type="match status" value="1"/>
</dbReference>
<name>A0ABR7V3R9_9FLAO</name>
<keyword evidence="3" id="KW-1185">Reference proteome</keyword>
<evidence type="ECO:0000313" key="3">
    <source>
        <dbReference type="Proteomes" id="UP001166021"/>
    </source>
</evidence>
<comment type="caution">
    <text evidence="2">The sequence shown here is derived from an EMBL/GenBank/DDBJ whole genome shotgun (WGS) entry which is preliminary data.</text>
</comment>
<reference evidence="2" key="1">
    <citation type="submission" date="2020-05" db="EMBL/GenBank/DDBJ databases">
        <title>The draft genome sequence of Maribacter sp. ANRC-HE7.</title>
        <authorList>
            <person name="Mu L."/>
        </authorList>
    </citation>
    <scope>NUCLEOTIDE SEQUENCE</scope>
    <source>
        <strain evidence="2">ANRC-HE7</strain>
    </source>
</reference>
<dbReference type="InterPro" id="IPR012341">
    <property type="entry name" value="6hp_glycosidase-like_sf"/>
</dbReference>
<dbReference type="PANTHER" id="PTHR33886:SF8">
    <property type="entry name" value="UNSATURATED RHAMNOGALACTURONAN HYDROLASE (EUROFUNG)"/>
    <property type="match status" value="1"/>
</dbReference>
<proteinExistence type="predicted"/>
<dbReference type="EMBL" id="JABTCF010000004">
    <property type="protein sequence ID" value="MBD0777798.1"/>
    <property type="molecule type" value="Genomic_DNA"/>
</dbReference>
<dbReference type="RefSeq" id="WP_188243313.1">
    <property type="nucleotide sequence ID" value="NZ_JABTCF010000004.1"/>
</dbReference>
<gene>
    <name evidence="2" type="ORF">HPE56_08335</name>
</gene>
<sequence>MKRRKFLETIPPVGLGLFVVPNLTLCSSSNQRGIKGTTRVPLSVIGSSAKISSDKRIAFGWSPYILNPDDVVLLNANPLSQDAHVFLRITVALEMWYQAILHVSVPDEGETHLGILDIRYSSVLVPYELKIDSKHIPLINKYGIKVKLLTSKPFAFFEQSSKEISSSVFTPHLLLSSSDKGTVSDFLNCFMSINSVQAFGWREGTVLDGLWQLYSLKGEEKALAAIKEHFDLFFDGNKNLLYENSRNNPRDNRIDGIESTIPYATLARMSPDHPILKTVIEAWDSYAQENGMVTGGPTITAEGCYTVAYPMAVIGKVWNDSALKNKAFEQLRHRFVLIENGNLNLRYHNNKGSYSYKNWARGAAWTLLGFARTLSELKAEIQDQEIINKFKEGVDNVISMQKANGLWNGFMHTDNAPDTSGSAGISAAILIGVKEGFLPTTYRQHAEKCWTALQNYLTPDGLLKEVSQDNRGGLQLQQGNYRVIAQMGMGLMAQLYAERE</sequence>
<keyword evidence="1 2" id="KW-0378">Hydrolase</keyword>
<dbReference type="SUPFAM" id="SSF48208">
    <property type="entry name" value="Six-hairpin glycosidases"/>
    <property type="match status" value="1"/>
</dbReference>
<evidence type="ECO:0000256" key="1">
    <source>
        <dbReference type="ARBA" id="ARBA00022801"/>
    </source>
</evidence>
<dbReference type="PANTHER" id="PTHR33886">
    <property type="entry name" value="UNSATURATED RHAMNOGALACTURONAN HYDROLASE (EUROFUNG)"/>
    <property type="match status" value="1"/>
</dbReference>
<dbReference type="Gene3D" id="1.50.10.10">
    <property type="match status" value="1"/>
</dbReference>